<proteinExistence type="predicted"/>
<feature type="compositionally biased region" description="Pro residues" evidence="1">
    <location>
        <begin position="96"/>
        <end position="125"/>
    </location>
</feature>
<feature type="region of interest" description="Disordered" evidence="1">
    <location>
        <begin position="91"/>
        <end position="186"/>
    </location>
</feature>
<name>A0A7E4VZT4_PANRE</name>
<evidence type="ECO:0000256" key="1">
    <source>
        <dbReference type="SAM" id="MobiDB-lite"/>
    </source>
</evidence>
<keyword evidence="2" id="KW-0812">Transmembrane</keyword>
<keyword evidence="4" id="KW-1185">Reference proteome</keyword>
<accession>A0A7E4VZT4</accession>
<keyword evidence="2" id="KW-1133">Transmembrane helix</keyword>
<keyword evidence="3" id="KW-0732">Signal</keyword>
<reference evidence="4" key="1">
    <citation type="journal article" date="2013" name="Genetics">
        <title>The draft genome and transcriptome of Panagrellus redivivus are shaped by the harsh demands of a free-living lifestyle.</title>
        <authorList>
            <person name="Srinivasan J."/>
            <person name="Dillman A.R."/>
            <person name="Macchietto M.G."/>
            <person name="Heikkinen L."/>
            <person name="Lakso M."/>
            <person name="Fracchia K.M."/>
            <person name="Antoshechkin I."/>
            <person name="Mortazavi A."/>
            <person name="Wong G."/>
            <person name="Sternberg P.W."/>
        </authorList>
    </citation>
    <scope>NUCLEOTIDE SEQUENCE [LARGE SCALE GENOMIC DNA]</scope>
    <source>
        <strain evidence="4">MT8872</strain>
    </source>
</reference>
<feature type="transmembrane region" description="Helical" evidence="2">
    <location>
        <begin position="49"/>
        <end position="76"/>
    </location>
</feature>
<keyword evidence="2" id="KW-0472">Membrane</keyword>
<evidence type="ECO:0000313" key="5">
    <source>
        <dbReference type="WBParaSite" id="Pan_g5150.t1"/>
    </source>
</evidence>
<feature type="compositionally biased region" description="Pro residues" evidence="1">
    <location>
        <begin position="165"/>
        <end position="178"/>
    </location>
</feature>
<feature type="signal peptide" evidence="3">
    <location>
        <begin position="1"/>
        <end position="25"/>
    </location>
</feature>
<feature type="chain" id="PRO_5028878015" evidence="3">
    <location>
        <begin position="26"/>
        <end position="186"/>
    </location>
</feature>
<dbReference type="AlphaFoldDB" id="A0A7E4VZT4"/>
<reference evidence="5" key="2">
    <citation type="submission" date="2020-10" db="UniProtKB">
        <authorList>
            <consortium name="WormBaseParasite"/>
        </authorList>
    </citation>
    <scope>IDENTIFICATION</scope>
</reference>
<evidence type="ECO:0000256" key="2">
    <source>
        <dbReference type="SAM" id="Phobius"/>
    </source>
</evidence>
<organism evidence="4 5">
    <name type="scientific">Panagrellus redivivus</name>
    <name type="common">Microworm</name>
    <dbReference type="NCBI Taxonomy" id="6233"/>
    <lineage>
        <taxon>Eukaryota</taxon>
        <taxon>Metazoa</taxon>
        <taxon>Ecdysozoa</taxon>
        <taxon>Nematoda</taxon>
        <taxon>Chromadorea</taxon>
        <taxon>Rhabditida</taxon>
        <taxon>Tylenchina</taxon>
        <taxon>Panagrolaimomorpha</taxon>
        <taxon>Panagrolaimoidea</taxon>
        <taxon>Panagrolaimidae</taxon>
        <taxon>Panagrellus</taxon>
    </lineage>
</organism>
<feature type="compositionally biased region" description="Low complexity" evidence="1">
    <location>
        <begin position="126"/>
        <end position="148"/>
    </location>
</feature>
<protein>
    <submittedName>
        <fullName evidence="5">CX domain-containing protein</fullName>
    </submittedName>
</protein>
<dbReference type="WBParaSite" id="Pan_g5150.t1">
    <property type="protein sequence ID" value="Pan_g5150.t1"/>
    <property type="gene ID" value="Pan_g5150"/>
</dbReference>
<evidence type="ECO:0000256" key="3">
    <source>
        <dbReference type="SAM" id="SignalP"/>
    </source>
</evidence>
<sequence>MGPQGGASIALSIIASLLLAGYTEACYDAYGYYYDCGYRPYYRTRWYVSTWAYIGYSVVALIIVCVILCIILAAVFTPRRDPQPRTTMTVVQTPYDAPPAPPPPVTDAPAPPPPVVLQQPPPAPSTPTKTSPVPAGQPQGAVPAGQPQIVYAVTDAQGQVKYYSQPPPNTPPPPPPQQNQPQVVYV</sequence>
<dbReference type="Proteomes" id="UP000492821">
    <property type="component" value="Unassembled WGS sequence"/>
</dbReference>
<evidence type="ECO:0000313" key="4">
    <source>
        <dbReference type="Proteomes" id="UP000492821"/>
    </source>
</evidence>